<dbReference type="PATRIC" id="fig|1590.201.peg.3404"/>
<proteinExistence type="predicted"/>
<organism evidence="1 2">
    <name type="scientific">Lactiplantibacillus plantarum</name>
    <name type="common">Lactobacillus plantarum</name>
    <dbReference type="NCBI Taxonomy" id="1590"/>
    <lineage>
        <taxon>Bacteria</taxon>
        <taxon>Bacillati</taxon>
        <taxon>Bacillota</taxon>
        <taxon>Bacilli</taxon>
        <taxon>Lactobacillales</taxon>
        <taxon>Lactobacillaceae</taxon>
        <taxon>Lactiplantibacillus</taxon>
    </lineage>
</organism>
<accession>A0A162GFY4</accession>
<evidence type="ECO:0000313" key="2">
    <source>
        <dbReference type="Proteomes" id="UP000076882"/>
    </source>
</evidence>
<reference evidence="1 2" key="1">
    <citation type="submission" date="2016-03" db="EMBL/GenBank/DDBJ databases">
        <title>Comparative genomics of 54 Lactobacillus plantarum strains reveals genomic uncoupling from niche constraints.</title>
        <authorList>
            <person name="Martino M.E."/>
        </authorList>
    </citation>
    <scope>NUCLEOTIDE SEQUENCE [LARGE SCALE GENOMIC DNA]</scope>
    <source>
        <strain evidence="1 2">19.1</strain>
    </source>
</reference>
<comment type="caution">
    <text evidence="1">The sequence shown here is derived from an EMBL/GenBank/DDBJ whole genome shotgun (WGS) entry which is preliminary data.</text>
</comment>
<gene>
    <name evidence="1" type="ORF">Lp19_3468</name>
</gene>
<sequence>MYEEDIEHALRARKYNAIRADERELINAITYDTDGIIKRRSCFGYSEEFIGELQEHDINVCEPDEENDDGWTFTLPPMYREE</sequence>
<protein>
    <recommendedName>
        <fullName evidence="3">Tagatose-bisphosphate aldolase</fullName>
    </recommendedName>
</protein>
<evidence type="ECO:0000313" key="1">
    <source>
        <dbReference type="EMBL" id="KZU92182.1"/>
    </source>
</evidence>
<dbReference type="EMBL" id="LUXM01000040">
    <property type="protein sequence ID" value="KZU92182.1"/>
    <property type="molecule type" value="Genomic_DNA"/>
</dbReference>
<evidence type="ECO:0008006" key="3">
    <source>
        <dbReference type="Google" id="ProtNLM"/>
    </source>
</evidence>
<dbReference type="Proteomes" id="UP000076882">
    <property type="component" value="Unassembled WGS sequence"/>
</dbReference>
<dbReference type="AlphaFoldDB" id="A0A162GFY4"/>
<name>A0A162GFY4_LACPN</name>